<proteinExistence type="predicted"/>
<name>A0A0E9QEY5_ANGAN</name>
<evidence type="ECO:0000313" key="1">
    <source>
        <dbReference type="EMBL" id="JAH15426.1"/>
    </source>
</evidence>
<accession>A0A0E9QEY5</accession>
<reference evidence="1" key="1">
    <citation type="submission" date="2014-11" db="EMBL/GenBank/DDBJ databases">
        <authorList>
            <person name="Amaro Gonzalez C."/>
        </authorList>
    </citation>
    <scope>NUCLEOTIDE SEQUENCE</scope>
</reference>
<protein>
    <submittedName>
        <fullName evidence="1">Uncharacterized protein</fullName>
    </submittedName>
</protein>
<dbReference type="AlphaFoldDB" id="A0A0E9QEY5"/>
<reference evidence="1" key="2">
    <citation type="journal article" date="2015" name="Fish Shellfish Immunol.">
        <title>Early steps in the European eel (Anguilla anguilla)-Vibrio vulnificus interaction in the gills: Role of the RtxA13 toxin.</title>
        <authorList>
            <person name="Callol A."/>
            <person name="Pajuelo D."/>
            <person name="Ebbesson L."/>
            <person name="Teles M."/>
            <person name="MacKenzie S."/>
            <person name="Amaro C."/>
        </authorList>
    </citation>
    <scope>NUCLEOTIDE SEQUENCE</scope>
</reference>
<dbReference type="EMBL" id="GBXM01093151">
    <property type="protein sequence ID" value="JAH15426.1"/>
    <property type="molecule type" value="Transcribed_RNA"/>
</dbReference>
<organism evidence="1">
    <name type="scientific">Anguilla anguilla</name>
    <name type="common">European freshwater eel</name>
    <name type="synonym">Muraena anguilla</name>
    <dbReference type="NCBI Taxonomy" id="7936"/>
    <lineage>
        <taxon>Eukaryota</taxon>
        <taxon>Metazoa</taxon>
        <taxon>Chordata</taxon>
        <taxon>Craniata</taxon>
        <taxon>Vertebrata</taxon>
        <taxon>Euteleostomi</taxon>
        <taxon>Actinopterygii</taxon>
        <taxon>Neopterygii</taxon>
        <taxon>Teleostei</taxon>
        <taxon>Anguilliformes</taxon>
        <taxon>Anguillidae</taxon>
        <taxon>Anguilla</taxon>
    </lineage>
</organism>
<sequence length="90" mass="10105">MREVAIFISMHQGCVCTGSVFSVRNSLLNRPCWNFLISAPYLGCIMVIQCHSPGFGPCCAILETEYRTFDPHWSFSGPGLLQRRSYGVRS</sequence>